<gene>
    <name evidence="1" type="ORF">ACFQ0S_07535</name>
</gene>
<proteinExistence type="predicted"/>
<dbReference type="RefSeq" id="WP_379753296.1">
    <property type="nucleotide sequence ID" value="NZ_JBHSYB010000006.1"/>
</dbReference>
<keyword evidence="2" id="KW-1185">Reference proteome</keyword>
<organism evidence="1 2">
    <name type="scientific">Flavobacterium myungsuense</name>
    <dbReference type="NCBI Taxonomy" id="651823"/>
    <lineage>
        <taxon>Bacteria</taxon>
        <taxon>Pseudomonadati</taxon>
        <taxon>Bacteroidota</taxon>
        <taxon>Flavobacteriia</taxon>
        <taxon>Flavobacteriales</taxon>
        <taxon>Flavobacteriaceae</taxon>
        <taxon>Flavobacterium</taxon>
    </lineage>
</organism>
<evidence type="ECO:0000313" key="1">
    <source>
        <dbReference type="EMBL" id="MFD0984326.1"/>
    </source>
</evidence>
<comment type="caution">
    <text evidence="1">The sequence shown here is derived from an EMBL/GenBank/DDBJ whole genome shotgun (WGS) entry which is preliminary data.</text>
</comment>
<accession>A0ABW3J2I9</accession>
<dbReference type="Proteomes" id="UP001597051">
    <property type="component" value="Unassembled WGS sequence"/>
</dbReference>
<protein>
    <submittedName>
        <fullName evidence="1">Uncharacterized protein</fullName>
    </submittedName>
</protein>
<dbReference type="EMBL" id="JBHTIZ010000021">
    <property type="protein sequence ID" value="MFD0984326.1"/>
    <property type="molecule type" value="Genomic_DNA"/>
</dbReference>
<evidence type="ECO:0000313" key="2">
    <source>
        <dbReference type="Proteomes" id="UP001597051"/>
    </source>
</evidence>
<name>A0ABW3J2I9_9FLAO</name>
<sequence length="105" mass="11967">MKTENNIKIEIPQTVIDGVMRKLEECKKDLAPYLQELTNQQSVSFIKKGDKIKAVIHDSEIVSNSETVLDFVSNVTFYKDETINSSVNPIHNLADFFGNQHNLKQ</sequence>
<reference evidence="2" key="1">
    <citation type="journal article" date="2019" name="Int. J. Syst. Evol. Microbiol.">
        <title>The Global Catalogue of Microorganisms (GCM) 10K type strain sequencing project: providing services to taxonomists for standard genome sequencing and annotation.</title>
        <authorList>
            <consortium name="The Broad Institute Genomics Platform"/>
            <consortium name="The Broad Institute Genome Sequencing Center for Infectious Disease"/>
            <person name="Wu L."/>
            <person name="Ma J."/>
        </authorList>
    </citation>
    <scope>NUCLEOTIDE SEQUENCE [LARGE SCALE GENOMIC DNA]</scope>
    <source>
        <strain evidence="2">CECT 7649</strain>
    </source>
</reference>